<evidence type="ECO:0000256" key="2">
    <source>
        <dbReference type="ARBA" id="ARBA00022692"/>
    </source>
</evidence>
<keyword evidence="4 5" id="KW-0472">Membrane</keyword>
<feature type="transmembrane region" description="Helical" evidence="5">
    <location>
        <begin position="124"/>
        <end position="141"/>
    </location>
</feature>
<proteinExistence type="predicted"/>
<feature type="transmembrane region" description="Helical" evidence="5">
    <location>
        <begin position="85"/>
        <end position="104"/>
    </location>
</feature>
<evidence type="ECO:0000256" key="3">
    <source>
        <dbReference type="ARBA" id="ARBA00022989"/>
    </source>
</evidence>
<gene>
    <name evidence="6" type="ORF">B0T19DRAFT_438042</name>
</gene>
<feature type="transmembrane region" description="Helical" evidence="5">
    <location>
        <begin position="148"/>
        <end position="168"/>
    </location>
</feature>
<protein>
    <submittedName>
        <fullName evidence="6">FAR-17a/AIG1-like protein</fullName>
    </submittedName>
</protein>
<dbReference type="EMBL" id="JAUEPO010000001">
    <property type="protein sequence ID" value="KAK3337373.1"/>
    <property type="molecule type" value="Genomic_DNA"/>
</dbReference>
<sequence length="233" mass="26156">MARHRLQRLSSPSPTFSAVIHVLGLMSFAANFRYLQLFPNPLHQGFGGDFQYLTIIGLALAAMTFSFGLVADLTRNPQLFAVKNLLSVCSTPLAVLVSILYWGICAIDKHLVVPPELELPLLPDIGFHAMPAIMLTVDKILLSPPWTIQGYGAMSISMTLAFLYWGWVEYCFSHNGWYPYPIFELLATWQRVLLFTFSAVLMTGSTMLLKFIYGKFNGIEEMKRDALNPLKAD</sequence>
<comment type="subcellular location">
    <subcellularLocation>
        <location evidence="1">Endomembrane system</location>
        <topology evidence="1">Multi-pass membrane protein</topology>
    </subcellularLocation>
</comment>
<dbReference type="Proteomes" id="UP001286456">
    <property type="component" value="Unassembled WGS sequence"/>
</dbReference>
<keyword evidence="2 5" id="KW-0812">Transmembrane</keyword>
<evidence type="ECO:0000256" key="4">
    <source>
        <dbReference type="ARBA" id="ARBA00023136"/>
    </source>
</evidence>
<dbReference type="GO" id="GO:0012505">
    <property type="term" value="C:endomembrane system"/>
    <property type="evidence" value="ECO:0007669"/>
    <property type="project" value="UniProtKB-SubCell"/>
</dbReference>
<dbReference type="Pfam" id="PF04750">
    <property type="entry name" value="Far-17a_AIG1"/>
    <property type="match status" value="1"/>
</dbReference>
<evidence type="ECO:0000256" key="1">
    <source>
        <dbReference type="ARBA" id="ARBA00004127"/>
    </source>
</evidence>
<accession>A0AAE0J5L7</accession>
<feature type="transmembrane region" description="Helical" evidence="5">
    <location>
        <begin position="12"/>
        <end position="30"/>
    </location>
</feature>
<reference evidence="6" key="1">
    <citation type="journal article" date="2023" name="Mol. Phylogenet. Evol.">
        <title>Genome-scale phylogeny and comparative genomics of the fungal order Sordariales.</title>
        <authorList>
            <person name="Hensen N."/>
            <person name="Bonometti L."/>
            <person name="Westerberg I."/>
            <person name="Brannstrom I.O."/>
            <person name="Guillou S."/>
            <person name="Cros-Aarteil S."/>
            <person name="Calhoun S."/>
            <person name="Haridas S."/>
            <person name="Kuo A."/>
            <person name="Mondo S."/>
            <person name="Pangilinan J."/>
            <person name="Riley R."/>
            <person name="LaButti K."/>
            <person name="Andreopoulos B."/>
            <person name="Lipzen A."/>
            <person name="Chen C."/>
            <person name="Yan M."/>
            <person name="Daum C."/>
            <person name="Ng V."/>
            <person name="Clum A."/>
            <person name="Steindorff A."/>
            <person name="Ohm R.A."/>
            <person name="Martin F."/>
            <person name="Silar P."/>
            <person name="Natvig D.O."/>
            <person name="Lalanne C."/>
            <person name="Gautier V."/>
            <person name="Ament-Velasquez S.L."/>
            <person name="Kruys A."/>
            <person name="Hutchinson M.I."/>
            <person name="Powell A.J."/>
            <person name="Barry K."/>
            <person name="Miller A.N."/>
            <person name="Grigoriev I.V."/>
            <person name="Debuchy R."/>
            <person name="Gladieux P."/>
            <person name="Hiltunen Thoren M."/>
            <person name="Johannesson H."/>
        </authorList>
    </citation>
    <scope>NUCLEOTIDE SEQUENCE</scope>
    <source>
        <strain evidence="6">SMH4131-1</strain>
    </source>
</reference>
<organism evidence="6 7">
    <name type="scientific">Cercophora scortea</name>
    <dbReference type="NCBI Taxonomy" id="314031"/>
    <lineage>
        <taxon>Eukaryota</taxon>
        <taxon>Fungi</taxon>
        <taxon>Dikarya</taxon>
        <taxon>Ascomycota</taxon>
        <taxon>Pezizomycotina</taxon>
        <taxon>Sordariomycetes</taxon>
        <taxon>Sordariomycetidae</taxon>
        <taxon>Sordariales</taxon>
        <taxon>Lasiosphaeriaceae</taxon>
        <taxon>Cercophora</taxon>
    </lineage>
</organism>
<keyword evidence="7" id="KW-1185">Reference proteome</keyword>
<evidence type="ECO:0000313" key="7">
    <source>
        <dbReference type="Proteomes" id="UP001286456"/>
    </source>
</evidence>
<dbReference type="AlphaFoldDB" id="A0AAE0J5L7"/>
<evidence type="ECO:0000313" key="6">
    <source>
        <dbReference type="EMBL" id="KAK3337373.1"/>
    </source>
</evidence>
<dbReference type="PANTHER" id="PTHR10989:SF16">
    <property type="entry name" value="AT02829P-RELATED"/>
    <property type="match status" value="1"/>
</dbReference>
<dbReference type="PANTHER" id="PTHR10989">
    <property type="entry name" value="ANDROGEN-INDUCED PROTEIN 1-RELATED"/>
    <property type="match status" value="1"/>
</dbReference>
<comment type="caution">
    <text evidence="6">The sequence shown here is derived from an EMBL/GenBank/DDBJ whole genome shotgun (WGS) entry which is preliminary data.</text>
</comment>
<evidence type="ECO:0000256" key="5">
    <source>
        <dbReference type="SAM" id="Phobius"/>
    </source>
</evidence>
<name>A0AAE0J5L7_9PEZI</name>
<feature type="transmembrane region" description="Helical" evidence="5">
    <location>
        <begin position="188"/>
        <end position="213"/>
    </location>
</feature>
<dbReference type="InterPro" id="IPR006838">
    <property type="entry name" value="ADTRP_AIG1"/>
</dbReference>
<keyword evidence="3 5" id="KW-1133">Transmembrane helix</keyword>
<feature type="transmembrane region" description="Helical" evidence="5">
    <location>
        <begin position="50"/>
        <end position="73"/>
    </location>
</feature>
<reference evidence="6" key="2">
    <citation type="submission" date="2023-06" db="EMBL/GenBank/DDBJ databases">
        <authorList>
            <consortium name="Lawrence Berkeley National Laboratory"/>
            <person name="Haridas S."/>
            <person name="Hensen N."/>
            <person name="Bonometti L."/>
            <person name="Westerberg I."/>
            <person name="Brannstrom I.O."/>
            <person name="Guillou S."/>
            <person name="Cros-Aarteil S."/>
            <person name="Calhoun S."/>
            <person name="Kuo A."/>
            <person name="Mondo S."/>
            <person name="Pangilinan J."/>
            <person name="Riley R."/>
            <person name="Labutti K."/>
            <person name="Andreopoulos B."/>
            <person name="Lipzen A."/>
            <person name="Chen C."/>
            <person name="Yanf M."/>
            <person name="Daum C."/>
            <person name="Ng V."/>
            <person name="Clum A."/>
            <person name="Steindorff A."/>
            <person name="Ohm R."/>
            <person name="Martin F."/>
            <person name="Silar P."/>
            <person name="Natvig D."/>
            <person name="Lalanne C."/>
            <person name="Gautier V."/>
            <person name="Ament-Velasquez S.L."/>
            <person name="Kruys A."/>
            <person name="Hutchinson M.I."/>
            <person name="Powell A.J."/>
            <person name="Barry K."/>
            <person name="Miller A.N."/>
            <person name="Grigoriev I.V."/>
            <person name="Debuchy R."/>
            <person name="Gladieux P."/>
            <person name="Thoren M.H."/>
            <person name="Johannesson H."/>
        </authorList>
    </citation>
    <scope>NUCLEOTIDE SEQUENCE</scope>
    <source>
        <strain evidence="6">SMH4131-1</strain>
    </source>
</reference>
<dbReference type="GO" id="GO:0016020">
    <property type="term" value="C:membrane"/>
    <property type="evidence" value="ECO:0007669"/>
    <property type="project" value="InterPro"/>
</dbReference>